<dbReference type="GO" id="GO:0008381">
    <property type="term" value="F:mechanosensitive monoatomic ion channel activity"/>
    <property type="evidence" value="ECO:0007669"/>
    <property type="project" value="TreeGrafter"/>
</dbReference>
<name>A0A9X0CMK7_9CNID</name>
<feature type="transmembrane region" description="Helical" evidence="6">
    <location>
        <begin position="228"/>
        <end position="251"/>
    </location>
</feature>
<evidence type="ECO:0000313" key="9">
    <source>
        <dbReference type="Proteomes" id="UP001163046"/>
    </source>
</evidence>
<feature type="transmembrane region" description="Helical" evidence="6">
    <location>
        <begin position="307"/>
        <end position="332"/>
    </location>
</feature>
<keyword evidence="3 6" id="KW-0812">Transmembrane</keyword>
<comment type="subcellular location">
    <subcellularLocation>
        <location evidence="1">Membrane</location>
        <topology evidence="1">Multi-pass membrane protein</topology>
    </subcellularLocation>
</comment>
<evidence type="ECO:0000256" key="4">
    <source>
        <dbReference type="ARBA" id="ARBA00022989"/>
    </source>
</evidence>
<reference evidence="8" key="1">
    <citation type="submission" date="2023-01" db="EMBL/GenBank/DDBJ databases">
        <title>Genome assembly of the deep-sea coral Lophelia pertusa.</title>
        <authorList>
            <person name="Herrera S."/>
            <person name="Cordes E."/>
        </authorList>
    </citation>
    <scope>NUCLEOTIDE SEQUENCE</scope>
    <source>
        <strain evidence="8">USNM1676648</strain>
        <tissue evidence="8">Polyp</tissue>
    </source>
</reference>
<dbReference type="AlphaFoldDB" id="A0A9X0CMK7"/>
<evidence type="ECO:0000256" key="5">
    <source>
        <dbReference type="ARBA" id="ARBA00023136"/>
    </source>
</evidence>
<evidence type="ECO:0000256" key="3">
    <source>
        <dbReference type="ARBA" id="ARBA00022692"/>
    </source>
</evidence>
<feature type="non-terminal residue" evidence="8">
    <location>
        <position position="336"/>
    </location>
</feature>
<evidence type="ECO:0000256" key="1">
    <source>
        <dbReference type="ARBA" id="ARBA00004141"/>
    </source>
</evidence>
<comment type="caution">
    <text evidence="8">The sequence shown here is derived from an EMBL/GenBank/DDBJ whole genome shotgun (WGS) entry which is preliminary data.</text>
</comment>
<dbReference type="GO" id="GO:0005886">
    <property type="term" value="C:plasma membrane"/>
    <property type="evidence" value="ECO:0007669"/>
    <property type="project" value="InterPro"/>
</dbReference>
<protein>
    <submittedName>
        <fullName evidence="8">Transmembrane channel-like protein 3</fullName>
    </submittedName>
</protein>
<feature type="domain" description="TMC" evidence="7">
    <location>
        <begin position="283"/>
        <end position="335"/>
    </location>
</feature>
<feature type="transmembrane region" description="Helical" evidence="6">
    <location>
        <begin position="152"/>
        <end position="176"/>
    </location>
</feature>
<dbReference type="OrthoDB" id="5968424at2759"/>
<evidence type="ECO:0000313" key="8">
    <source>
        <dbReference type="EMBL" id="KAJ7369327.1"/>
    </source>
</evidence>
<feature type="transmembrane region" description="Helical" evidence="6">
    <location>
        <begin position="12"/>
        <end position="33"/>
    </location>
</feature>
<evidence type="ECO:0000256" key="6">
    <source>
        <dbReference type="SAM" id="Phobius"/>
    </source>
</evidence>
<gene>
    <name evidence="8" type="primary">TMC3_2</name>
    <name evidence="8" type="ORF">OS493_039763</name>
</gene>
<accession>A0A9X0CMK7</accession>
<evidence type="ECO:0000256" key="2">
    <source>
        <dbReference type="ARBA" id="ARBA00006510"/>
    </source>
</evidence>
<feature type="transmembrane region" description="Helical" evidence="6">
    <location>
        <begin position="64"/>
        <end position="85"/>
    </location>
</feature>
<evidence type="ECO:0000259" key="7">
    <source>
        <dbReference type="Pfam" id="PF07810"/>
    </source>
</evidence>
<keyword evidence="9" id="KW-1185">Reference proteome</keyword>
<keyword evidence="4 6" id="KW-1133">Transmembrane helix</keyword>
<feature type="transmembrane region" description="Helical" evidence="6">
    <location>
        <begin position="196"/>
        <end position="216"/>
    </location>
</feature>
<dbReference type="InterPro" id="IPR038900">
    <property type="entry name" value="TMC"/>
</dbReference>
<dbReference type="EMBL" id="MU827063">
    <property type="protein sequence ID" value="KAJ7369327.1"/>
    <property type="molecule type" value="Genomic_DNA"/>
</dbReference>
<dbReference type="Proteomes" id="UP001163046">
    <property type="component" value="Unassembled WGS sequence"/>
</dbReference>
<dbReference type="PANTHER" id="PTHR23302:SF40">
    <property type="entry name" value="TRANSMEMBRANE CHANNEL-LIKE PROTEIN"/>
    <property type="match status" value="1"/>
</dbReference>
<sequence length="336" mass="38261">HFGAGIGSFFLFLRSLVWINFILLTFIAIFVIAPQGYLEFSFLFYGYYGNEYIQVGVVKYPLPLAYFVVFLGTYLFSIITVLRAITHEQRLLKSSGKNDQYPFGWRVFSAWDFLITERETADNKLASLTTGIKEQILEEVEKGKTINKKSLIALRVLANVLVLGVLSASAYLIYLVVKRSEEREKEGRQPTVLEQYEISLAITGMNAVCPVFFKLISLMEQYHPRVALYWELTRIMILYLGNMYVMVISLLNKINQSRETPPDLSSVIEANTTVIPVTSVVSNTTVLGYPEFKLAENVLQLINSQGLIWMGLIFSPGLIMLNILKLVIIMYLRSWA</sequence>
<dbReference type="Pfam" id="PF07810">
    <property type="entry name" value="TMC"/>
    <property type="match status" value="1"/>
</dbReference>
<comment type="similarity">
    <text evidence="2">Belongs to the TMC family.</text>
</comment>
<proteinExistence type="inferred from homology"/>
<keyword evidence="5 6" id="KW-0472">Membrane</keyword>
<dbReference type="InterPro" id="IPR012496">
    <property type="entry name" value="TMC_dom"/>
</dbReference>
<dbReference type="PANTHER" id="PTHR23302">
    <property type="entry name" value="TRANSMEMBRANE CHANNEL-RELATED"/>
    <property type="match status" value="1"/>
</dbReference>
<organism evidence="8 9">
    <name type="scientific">Desmophyllum pertusum</name>
    <dbReference type="NCBI Taxonomy" id="174260"/>
    <lineage>
        <taxon>Eukaryota</taxon>
        <taxon>Metazoa</taxon>
        <taxon>Cnidaria</taxon>
        <taxon>Anthozoa</taxon>
        <taxon>Hexacorallia</taxon>
        <taxon>Scleractinia</taxon>
        <taxon>Caryophylliina</taxon>
        <taxon>Caryophylliidae</taxon>
        <taxon>Desmophyllum</taxon>
    </lineage>
</organism>